<dbReference type="Proteomes" id="UP000773469">
    <property type="component" value="Unassembled WGS sequence"/>
</dbReference>
<dbReference type="PANTHER" id="PTHR36842:SF1">
    <property type="entry name" value="PROTEIN TOLB"/>
    <property type="match status" value="1"/>
</dbReference>
<dbReference type="SUPFAM" id="SSF82171">
    <property type="entry name" value="DPP6 N-terminal domain-like"/>
    <property type="match status" value="1"/>
</dbReference>
<dbReference type="EMBL" id="BPEU01000014">
    <property type="protein sequence ID" value="GIU41216.1"/>
    <property type="molecule type" value="Genomic_DNA"/>
</dbReference>
<proteinExistence type="predicted"/>
<keyword evidence="1 2" id="KW-0238">DNA-binding</keyword>
<dbReference type="SUPFAM" id="SSF46894">
    <property type="entry name" value="C-terminal effector domain of the bipartite response regulators"/>
    <property type="match status" value="1"/>
</dbReference>
<dbReference type="Gene3D" id="2.120.10.30">
    <property type="entry name" value="TolB, C-terminal domain"/>
    <property type="match status" value="3"/>
</dbReference>
<feature type="DNA-binding region" description="OmpR/PhoB-type" evidence="2">
    <location>
        <begin position="3"/>
        <end position="102"/>
    </location>
</feature>
<dbReference type="InterPro" id="IPR016032">
    <property type="entry name" value="Sig_transdc_resp-reg_C-effctor"/>
</dbReference>
<dbReference type="PANTHER" id="PTHR36842">
    <property type="entry name" value="PROTEIN TOLB HOMOLOG"/>
    <property type="match status" value="1"/>
</dbReference>
<evidence type="ECO:0000256" key="1">
    <source>
        <dbReference type="ARBA" id="ARBA00023125"/>
    </source>
</evidence>
<evidence type="ECO:0000313" key="6">
    <source>
        <dbReference type="Proteomes" id="UP000773469"/>
    </source>
</evidence>
<sequence length="700" mass="78529">MMNSKYLVGECELDCKLMSLNYQQNTIKLSSKVYQLLLLFIENRDNIVSRQQAIDTIWLGNEGVGKKGFTNAIWVIRKTFKELGIQDEVFTTLPKLGYQLTLPVTQHQSAVTAHSQQRKMLVIILPLLLIATLVALVVYLKPPQAITPPTSVAPTAFVKPTKTKVTNYEGVEEHIAVSHDGKRLAMQWRTDTLTGKLYIKNLTQTDSPLTLISFENNEEASPAWSSADDKLAYVRIAKGGECQVRVKNLIDNTDALVASDCFYMPYKRVVAWSSHDDNSLVYSKQYGDNVSLVTHDLTTGISQQITFPQRNEIDYAPKWLPNDNQLAFIRESGTSTLASLVIQGLDGTTQQLISNNASIVDFDYSATDNLFYINNVDGANAIISRIYADGTPLPPLQHVGLPSSITLSDINKTLYVTEHISKEYIAQQSYDEKQTLRRISSSSRDMYARYSVTNDDILFMSNRSKLWSVWKNNRVSSKNLTKNLGNVTVPAISPINTDFAVNINVDGRSTLFLGDINSETFSTIDINGLEADNLSWSKDGEYLYFKGSTKALTAIYKLHVKSGELQQIIQNNGVYSVEGERDSVIYLSKFNENGIWRFDVETSELTQITDKLAKFDFGSFYYEQGYIYYLSREHQLDTVERIAVTADANVDIIATYPANSVRKFFGLSAADRHSFLVTLKVANEADVFGYALSANTENVR</sequence>
<dbReference type="SMART" id="SM00862">
    <property type="entry name" value="Trans_reg_C"/>
    <property type="match status" value="1"/>
</dbReference>
<dbReference type="InterPro" id="IPR011042">
    <property type="entry name" value="6-blade_b-propeller_TolB-like"/>
</dbReference>
<dbReference type="Pfam" id="PF00486">
    <property type="entry name" value="Trans_reg_C"/>
    <property type="match status" value="1"/>
</dbReference>
<organism evidence="5 6">
    <name type="scientific">Shewanella colwelliana</name>
    <name type="common">Alteromonas colwelliana</name>
    <dbReference type="NCBI Taxonomy" id="23"/>
    <lineage>
        <taxon>Bacteria</taxon>
        <taxon>Pseudomonadati</taxon>
        <taxon>Pseudomonadota</taxon>
        <taxon>Gammaproteobacteria</taxon>
        <taxon>Alteromonadales</taxon>
        <taxon>Shewanellaceae</taxon>
        <taxon>Shewanella</taxon>
    </lineage>
</organism>
<evidence type="ECO:0000256" key="3">
    <source>
        <dbReference type="SAM" id="Phobius"/>
    </source>
</evidence>
<dbReference type="CDD" id="cd00383">
    <property type="entry name" value="trans_reg_C"/>
    <property type="match status" value="1"/>
</dbReference>
<accession>A0ABQ4P1B6</accession>
<feature type="transmembrane region" description="Helical" evidence="3">
    <location>
        <begin position="120"/>
        <end position="140"/>
    </location>
</feature>
<reference evidence="5 6" key="1">
    <citation type="submission" date="2021-05" db="EMBL/GenBank/DDBJ databases">
        <title>Molecular characterization for Shewanella algae harboring chromosomal blaOXA-55-like strains isolated from clinical and environment sample.</title>
        <authorList>
            <person name="Ohama Y."/>
            <person name="Aoki K."/>
            <person name="Harada S."/>
            <person name="Moriya K."/>
            <person name="Ishii Y."/>
            <person name="Tateda K."/>
        </authorList>
    </citation>
    <scope>NUCLEOTIDE SEQUENCE [LARGE SCALE GENOMIC DNA]</scope>
    <source>
        <strain evidence="5 6">MBTL60-118</strain>
    </source>
</reference>
<keyword evidence="3" id="KW-0812">Transmembrane</keyword>
<gene>
    <name evidence="5" type="ORF">TUM3794_21340</name>
</gene>
<dbReference type="RefSeq" id="WP_028762332.1">
    <property type="nucleotide sequence ID" value="NZ_JBHOHD010000005.1"/>
</dbReference>
<comment type="caution">
    <text evidence="5">The sequence shown here is derived from an EMBL/GenBank/DDBJ whole genome shotgun (WGS) entry which is preliminary data.</text>
</comment>
<dbReference type="InterPro" id="IPR001867">
    <property type="entry name" value="OmpR/PhoB-type_DNA-bd"/>
</dbReference>
<keyword evidence="6" id="KW-1185">Reference proteome</keyword>
<protein>
    <recommendedName>
        <fullName evidence="4">OmpR/PhoB-type domain-containing protein</fullName>
    </recommendedName>
</protein>
<keyword evidence="3" id="KW-0472">Membrane</keyword>
<name>A0ABQ4P1B6_SHECO</name>
<evidence type="ECO:0000313" key="5">
    <source>
        <dbReference type="EMBL" id="GIU41216.1"/>
    </source>
</evidence>
<dbReference type="PROSITE" id="PS51755">
    <property type="entry name" value="OMPR_PHOB"/>
    <property type="match status" value="1"/>
</dbReference>
<evidence type="ECO:0000256" key="2">
    <source>
        <dbReference type="PROSITE-ProRule" id="PRU01091"/>
    </source>
</evidence>
<keyword evidence="3" id="KW-1133">Transmembrane helix</keyword>
<dbReference type="Gene3D" id="1.10.10.10">
    <property type="entry name" value="Winged helix-like DNA-binding domain superfamily/Winged helix DNA-binding domain"/>
    <property type="match status" value="1"/>
</dbReference>
<feature type="domain" description="OmpR/PhoB-type" evidence="4">
    <location>
        <begin position="3"/>
        <end position="102"/>
    </location>
</feature>
<evidence type="ECO:0000259" key="4">
    <source>
        <dbReference type="PROSITE" id="PS51755"/>
    </source>
</evidence>
<dbReference type="InterPro" id="IPR036388">
    <property type="entry name" value="WH-like_DNA-bd_sf"/>
</dbReference>